<gene>
    <name evidence="3" type="ORF">SELMODRAFT_425226</name>
</gene>
<dbReference type="InterPro" id="IPR051063">
    <property type="entry name" value="PDI"/>
</dbReference>
<evidence type="ECO:0000256" key="1">
    <source>
        <dbReference type="ARBA" id="ARBA00006347"/>
    </source>
</evidence>
<dbReference type="eggNOG" id="KOG0191">
    <property type="taxonomic scope" value="Eukaryota"/>
</dbReference>
<dbReference type="KEGG" id="smo:SELMODRAFT_425226"/>
<protein>
    <recommendedName>
        <fullName evidence="2">Thioredoxin domain-containing protein</fullName>
    </recommendedName>
</protein>
<keyword evidence="4" id="KW-1185">Reference proteome</keyword>
<evidence type="ECO:0000313" key="3">
    <source>
        <dbReference type="EMBL" id="EFJ12734.1"/>
    </source>
</evidence>
<dbReference type="GO" id="GO:0005783">
    <property type="term" value="C:endoplasmic reticulum"/>
    <property type="evidence" value="ECO:0000318"/>
    <property type="project" value="GO_Central"/>
</dbReference>
<dbReference type="Gene3D" id="3.40.30.10">
    <property type="entry name" value="Glutaredoxin"/>
    <property type="match status" value="3"/>
</dbReference>
<dbReference type="InterPro" id="IPR017937">
    <property type="entry name" value="Thioredoxin_CS"/>
</dbReference>
<dbReference type="PROSITE" id="PS51352">
    <property type="entry name" value="THIOREDOXIN_2"/>
    <property type="match status" value="1"/>
</dbReference>
<name>D8SSF0_SELML</name>
<proteinExistence type="inferred from homology"/>
<dbReference type="PROSITE" id="PS00194">
    <property type="entry name" value="THIOREDOXIN_1"/>
    <property type="match status" value="1"/>
</dbReference>
<reference evidence="3 4" key="1">
    <citation type="journal article" date="2011" name="Science">
        <title>The Selaginella genome identifies genetic changes associated with the evolution of vascular plants.</title>
        <authorList>
            <person name="Banks J.A."/>
            <person name="Nishiyama T."/>
            <person name="Hasebe M."/>
            <person name="Bowman J.L."/>
            <person name="Gribskov M."/>
            <person name="dePamphilis C."/>
            <person name="Albert V.A."/>
            <person name="Aono N."/>
            <person name="Aoyama T."/>
            <person name="Ambrose B.A."/>
            <person name="Ashton N.W."/>
            <person name="Axtell M.J."/>
            <person name="Barker E."/>
            <person name="Barker M.S."/>
            <person name="Bennetzen J.L."/>
            <person name="Bonawitz N.D."/>
            <person name="Chapple C."/>
            <person name="Cheng C."/>
            <person name="Correa L.G."/>
            <person name="Dacre M."/>
            <person name="DeBarry J."/>
            <person name="Dreyer I."/>
            <person name="Elias M."/>
            <person name="Engstrom E.M."/>
            <person name="Estelle M."/>
            <person name="Feng L."/>
            <person name="Finet C."/>
            <person name="Floyd S.K."/>
            <person name="Frommer W.B."/>
            <person name="Fujita T."/>
            <person name="Gramzow L."/>
            <person name="Gutensohn M."/>
            <person name="Harholt J."/>
            <person name="Hattori M."/>
            <person name="Heyl A."/>
            <person name="Hirai T."/>
            <person name="Hiwatashi Y."/>
            <person name="Ishikawa M."/>
            <person name="Iwata M."/>
            <person name="Karol K.G."/>
            <person name="Koehler B."/>
            <person name="Kolukisaoglu U."/>
            <person name="Kubo M."/>
            <person name="Kurata T."/>
            <person name="Lalonde S."/>
            <person name="Li K."/>
            <person name="Li Y."/>
            <person name="Litt A."/>
            <person name="Lyons E."/>
            <person name="Manning G."/>
            <person name="Maruyama T."/>
            <person name="Michael T.P."/>
            <person name="Mikami K."/>
            <person name="Miyazaki S."/>
            <person name="Morinaga S."/>
            <person name="Murata T."/>
            <person name="Mueller-Roeber B."/>
            <person name="Nelson D.R."/>
            <person name="Obara M."/>
            <person name="Oguri Y."/>
            <person name="Olmstead R.G."/>
            <person name="Onodera N."/>
            <person name="Petersen B.L."/>
            <person name="Pils B."/>
            <person name="Prigge M."/>
            <person name="Rensing S.A."/>
            <person name="Riano-Pachon D.M."/>
            <person name="Roberts A.W."/>
            <person name="Sato Y."/>
            <person name="Scheller H.V."/>
            <person name="Schulz B."/>
            <person name="Schulz C."/>
            <person name="Shakirov E.V."/>
            <person name="Shibagaki N."/>
            <person name="Shinohara N."/>
            <person name="Shippen D.E."/>
            <person name="Soerensen I."/>
            <person name="Sotooka R."/>
            <person name="Sugimoto N."/>
            <person name="Sugita M."/>
            <person name="Sumikawa N."/>
            <person name="Tanurdzic M."/>
            <person name="Theissen G."/>
            <person name="Ulvskov P."/>
            <person name="Wakazuki S."/>
            <person name="Weng J.K."/>
            <person name="Willats W.W."/>
            <person name="Wipf D."/>
            <person name="Wolf P.G."/>
            <person name="Yang L."/>
            <person name="Zimmer A.D."/>
            <person name="Zhu Q."/>
            <person name="Mitros T."/>
            <person name="Hellsten U."/>
            <person name="Loque D."/>
            <person name="Otillar R."/>
            <person name="Salamov A."/>
            <person name="Schmutz J."/>
            <person name="Shapiro H."/>
            <person name="Lindquist E."/>
            <person name="Lucas S."/>
            <person name="Rokhsar D."/>
            <person name="Grigoriev I.V."/>
        </authorList>
    </citation>
    <scope>NUCLEOTIDE SEQUENCE [LARGE SCALE GENOMIC DNA]</scope>
</reference>
<dbReference type="Proteomes" id="UP000001514">
    <property type="component" value="Unassembled WGS sequence"/>
</dbReference>
<evidence type="ECO:0000313" key="4">
    <source>
        <dbReference type="Proteomes" id="UP000001514"/>
    </source>
</evidence>
<dbReference type="EMBL" id="GL377637">
    <property type="protein sequence ID" value="EFJ12734.1"/>
    <property type="molecule type" value="Genomic_DNA"/>
</dbReference>
<accession>D8SSF0</accession>
<dbReference type="PANTHER" id="PTHR45672">
    <property type="entry name" value="PROTEIN DISULFIDE-ISOMERASE C17H9.14C-RELATED"/>
    <property type="match status" value="1"/>
</dbReference>
<dbReference type="InParanoid" id="D8SSF0"/>
<dbReference type="InterPro" id="IPR036249">
    <property type="entry name" value="Thioredoxin-like_sf"/>
</dbReference>
<dbReference type="GO" id="GO:0003756">
    <property type="term" value="F:protein disulfide isomerase activity"/>
    <property type="evidence" value="ECO:0000318"/>
    <property type="project" value="GO_Central"/>
</dbReference>
<dbReference type="SUPFAM" id="SSF52833">
    <property type="entry name" value="Thioredoxin-like"/>
    <property type="match status" value="3"/>
</dbReference>
<dbReference type="InterPro" id="IPR013766">
    <property type="entry name" value="Thioredoxin_domain"/>
</dbReference>
<evidence type="ECO:0000259" key="2">
    <source>
        <dbReference type="PROSITE" id="PS51352"/>
    </source>
</evidence>
<dbReference type="PANTHER" id="PTHR45672:SF11">
    <property type="entry name" value="PROTEIN DISULFIDE-ISOMERASE C17H9.14C"/>
    <property type="match status" value="1"/>
</dbReference>
<dbReference type="HOGENOM" id="CLU_423591_0_0_1"/>
<dbReference type="GO" id="GO:0006457">
    <property type="term" value="P:protein folding"/>
    <property type="evidence" value="ECO:0000318"/>
    <property type="project" value="GO_Central"/>
</dbReference>
<feature type="domain" description="Thioredoxin" evidence="2">
    <location>
        <begin position="471"/>
        <end position="596"/>
    </location>
</feature>
<organism evidence="4">
    <name type="scientific">Selaginella moellendorffii</name>
    <name type="common">Spikemoss</name>
    <dbReference type="NCBI Taxonomy" id="88036"/>
    <lineage>
        <taxon>Eukaryota</taxon>
        <taxon>Viridiplantae</taxon>
        <taxon>Streptophyta</taxon>
        <taxon>Embryophyta</taxon>
        <taxon>Tracheophyta</taxon>
        <taxon>Lycopodiopsida</taxon>
        <taxon>Selaginellales</taxon>
        <taxon>Selaginellaceae</taxon>
        <taxon>Selaginella</taxon>
    </lineage>
</organism>
<dbReference type="Gramene" id="EFJ12734">
    <property type="protein sequence ID" value="EFJ12734"/>
    <property type="gene ID" value="SELMODRAFT_425226"/>
</dbReference>
<comment type="similarity">
    <text evidence="1">Belongs to the protein disulfide isomerase family.</text>
</comment>
<dbReference type="STRING" id="88036.D8SSF0"/>
<dbReference type="AlphaFoldDB" id="D8SSF0"/>
<sequence>MEAAKPGACGTYFDADLVEAFASVDHIGFQGKLRKKWSCTESWHLMHGFKKATKSQLLFMTYCELMKKATIAVAAEVKADILHGIKACEGKSIVERLIRPQYLIEPLPRAHLDTPTLGTAAFTANASGRFSSSSFLDMSEYSSHRAGENDIRAEHRTPVDNYVQPCWPQFKVDVMIEIEPEMLMVMLQEAIAIVMAPQDPSRNTFQNTYFIAALAALYKHIGRLRFNKQKACHVMAALAADHVVNLTPENFMELVGQDRGALVEFFINSCGACKKLGPEYEKVALAFRKVKKTVLIAHVNCEYHPLVCGYCNISNYPTIEWFPKGSMTAKIVCHLGDWGPPDAGFLTAGSHPTICENGENVGGFAAGVFGAFAAESDVVVLTPDNFEQVVRQGRGALVEFYAPWCGHCKKLAPEYEKVGSAFKKVKNIVIGELSNTQVVSEDSYDAVFVLIIYVCSYSGGRTAGDLVKFVNEEGGAHAKLSVPSSDVVVLTPSNFDEIVLDSAKDVLVEFYAPWCGHCKALAPVYEEVATAFKGEKDVVAAKLDADAHKDVASKYDISGYPTAGKVASIEIIVEEFVAALPEKREAVAKRIEEAIEKLEGTAVGYGKIYAKIPKHHPIEFIRIFWIALPGPPKKKYAPFIAETLVAV</sequence>
<dbReference type="Pfam" id="PF00085">
    <property type="entry name" value="Thioredoxin"/>
    <property type="match status" value="3"/>
</dbReference>